<keyword evidence="5" id="KW-1185">Reference proteome</keyword>
<dbReference type="InterPro" id="IPR042099">
    <property type="entry name" value="ANL_N_sf"/>
</dbReference>
<accession>A0A2T6BAM3</accession>
<dbReference type="AlphaFoldDB" id="A0A2T6BAM3"/>
<comment type="caution">
    <text evidence="4">The sequence shown here is derived from an EMBL/GenBank/DDBJ whole genome shotgun (WGS) entry which is preliminary data.</text>
</comment>
<dbReference type="GO" id="GO:0044550">
    <property type="term" value="P:secondary metabolite biosynthetic process"/>
    <property type="evidence" value="ECO:0007669"/>
    <property type="project" value="TreeGrafter"/>
</dbReference>
<dbReference type="Gene3D" id="3.40.50.12780">
    <property type="entry name" value="N-terminal domain of ligase-like"/>
    <property type="match status" value="1"/>
</dbReference>
<evidence type="ECO:0000313" key="5">
    <source>
        <dbReference type="Proteomes" id="UP000244224"/>
    </source>
</evidence>
<keyword evidence="1 4" id="KW-0436">Ligase</keyword>
<dbReference type="OrthoDB" id="9803968at2"/>
<dbReference type="RefSeq" id="WP_108126747.1">
    <property type="nucleotide sequence ID" value="NZ_QBKP01000001.1"/>
</dbReference>
<proteinExistence type="predicted"/>
<protein>
    <submittedName>
        <fullName evidence="4">Acyl-coenzyme A synthetase/AMP-(Fatty) acid ligase</fullName>
    </submittedName>
</protein>
<dbReference type="Proteomes" id="UP000244224">
    <property type="component" value="Unassembled WGS sequence"/>
</dbReference>
<dbReference type="Pfam" id="PF00501">
    <property type="entry name" value="AMP-binding"/>
    <property type="match status" value="1"/>
</dbReference>
<evidence type="ECO:0000313" key="4">
    <source>
        <dbReference type="EMBL" id="PTX53115.1"/>
    </source>
</evidence>
<evidence type="ECO:0000256" key="1">
    <source>
        <dbReference type="ARBA" id="ARBA00022598"/>
    </source>
</evidence>
<dbReference type="InterPro" id="IPR025110">
    <property type="entry name" value="AMP-bd_C"/>
</dbReference>
<evidence type="ECO:0000259" key="3">
    <source>
        <dbReference type="Pfam" id="PF13193"/>
    </source>
</evidence>
<feature type="domain" description="AMP-binding enzyme C-terminal" evidence="3">
    <location>
        <begin position="418"/>
        <end position="491"/>
    </location>
</feature>
<reference evidence="4 5" key="1">
    <citation type="submission" date="2018-04" db="EMBL/GenBank/DDBJ databases">
        <title>Genomic Encyclopedia of Archaeal and Bacterial Type Strains, Phase II (KMG-II): from individual species to whole genera.</title>
        <authorList>
            <person name="Goeker M."/>
        </authorList>
    </citation>
    <scope>NUCLEOTIDE SEQUENCE [LARGE SCALE GENOMIC DNA]</scope>
    <source>
        <strain evidence="4 5">DSM 21823</strain>
    </source>
</reference>
<gene>
    <name evidence="4" type="ORF">C8N34_10127</name>
</gene>
<dbReference type="PANTHER" id="PTHR43352">
    <property type="entry name" value="ACETYL-COA SYNTHETASE"/>
    <property type="match status" value="1"/>
</dbReference>
<feature type="domain" description="AMP-dependent synthetase/ligase" evidence="2">
    <location>
        <begin position="28"/>
        <end position="368"/>
    </location>
</feature>
<sequence length="504" mass="52441">MLSLTDPGAPIPVPAAFNLAAHVLAAGAATPDKPALQIVRPTGAERWSYARLIAAVRGAATGLLAEGLHPGDRVLLRLGNEPAFAVAFLGAIAAGLVPVPTSAQLTGTEITAMASRLSPGLVIAGDGVALPDLPDIPVLAAARLAAMTDLPPAEWHMGRADRPAYIVFTSGTSGRPQAVVHAHRAILGRGLMHQGWEGLGPDDRLMHAGAFNWTYTLGTGLMDPWTVGATALIPGAGVTPAQLPLLLKRFDATIFAAAPGVIRQMLRGTLPALPRLRHGLSAGETLIPALRSQWQAATGTDLHEALGMSECSTFISGSPDRPAPVGCAGFPQAGRRIAVLGDAGPVPRGTPGTLAVGADDPGLMLGYLDAPEATEARFRGGWFLTGDQVCMREDGAITYLGRDDDQMNPGGYRVSPMEIEAALAHLPGVEDLAVTEVEVSPGNRVIAAFYTGLTALDPAPLETAAAASLARYKQPRIWQQVAALPRNPNGKLNRRALAALWTPQ</sequence>
<dbReference type="EMBL" id="QBKP01000001">
    <property type="protein sequence ID" value="PTX53115.1"/>
    <property type="molecule type" value="Genomic_DNA"/>
</dbReference>
<dbReference type="Gene3D" id="3.30.300.30">
    <property type="match status" value="1"/>
</dbReference>
<name>A0A2T6BAM3_9RHOB</name>
<dbReference type="Pfam" id="PF13193">
    <property type="entry name" value="AMP-binding_C"/>
    <property type="match status" value="1"/>
</dbReference>
<dbReference type="GO" id="GO:0016878">
    <property type="term" value="F:acid-thiol ligase activity"/>
    <property type="evidence" value="ECO:0007669"/>
    <property type="project" value="TreeGrafter"/>
</dbReference>
<dbReference type="InterPro" id="IPR000873">
    <property type="entry name" value="AMP-dep_synth/lig_dom"/>
</dbReference>
<dbReference type="SUPFAM" id="SSF56801">
    <property type="entry name" value="Acetyl-CoA synthetase-like"/>
    <property type="match status" value="1"/>
</dbReference>
<organism evidence="4 5">
    <name type="scientific">Gemmobacter caeni</name>
    <dbReference type="NCBI Taxonomy" id="589035"/>
    <lineage>
        <taxon>Bacteria</taxon>
        <taxon>Pseudomonadati</taxon>
        <taxon>Pseudomonadota</taxon>
        <taxon>Alphaproteobacteria</taxon>
        <taxon>Rhodobacterales</taxon>
        <taxon>Paracoccaceae</taxon>
        <taxon>Gemmobacter</taxon>
    </lineage>
</organism>
<dbReference type="PANTHER" id="PTHR43352:SF1">
    <property type="entry name" value="ANTHRANILATE--COA LIGASE"/>
    <property type="match status" value="1"/>
</dbReference>
<evidence type="ECO:0000259" key="2">
    <source>
        <dbReference type="Pfam" id="PF00501"/>
    </source>
</evidence>
<dbReference type="InterPro" id="IPR045851">
    <property type="entry name" value="AMP-bd_C_sf"/>
</dbReference>